<proteinExistence type="predicted"/>
<evidence type="ECO:0000313" key="2">
    <source>
        <dbReference type="EMBL" id="CAA9235826.1"/>
    </source>
</evidence>
<accession>A0A6J4HXM2</accession>
<feature type="compositionally biased region" description="Basic residues" evidence="1">
    <location>
        <begin position="1"/>
        <end position="28"/>
    </location>
</feature>
<feature type="region of interest" description="Disordered" evidence="1">
    <location>
        <begin position="1"/>
        <end position="84"/>
    </location>
</feature>
<dbReference type="AlphaFoldDB" id="A0A6J4HXM2"/>
<feature type="non-terminal residue" evidence="2">
    <location>
        <position position="1"/>
    </location>
</feature>
<gene>
    <name evidence="2" type="ORF">AVDCRST_MAG57-1265</name>
</gene>
<feature type="compositionally biased region" description="Basic residues" evidence="1">
    <location>
        <begin position="52"/>
        <end position="61"/>
    </location>
</feature>
<feature type="non-terminal residue" evidence="2">
    <location>
        <position position="84"/>
    </location>
</feature>
<reference evidence="2" key="1">
    <citation type="submission" date="2020-02" db="EMBL/GenBank/DDBJ databases">
        <authorList>
            <person name="Meier V. D."/>
        </authorList>
    </citation>
    <scope>NUCLEOTIDE SEQUENCE</scope>
    <source>
        <strain evidence="2">AVDCRST_MAG57</strain>
    </source>
</reference>
<organism evidence="2">
    <name type="scientific">uncultured Blastococcus sp</name>
    <dbReference type="NCBI Taxonomy" id="217144"/>
    <lineage>
        <taxon>Bacteria</taxon>
        <taxon>Bacillati</taxon>
        <taxon>Actinomycetota</taxon>
        <taxon>Actinomycetes</taxon>
        <taxon>Geodermatophilales</taxon>
        <taxon>Geodermatophilaceae</taxon>
        <taxon>Blastococcus</taxon>
        <taxon>environmental samples</taxon>
    </lineage>
</organism>
<protein>
    <submittedName>
        <fullName evidence="2">Uncharacterized protein</fullName>
    </submittedName>
</protein>
<sequence length="84" mass="8912">GCRPRTHAHPPHRGGRGGRRRGGRRRAGRGGELPRDPSVRPHGQVPGGCRRAGGRAGHRRRPVDTAGFTRDGPRPCHGGGHVGI</sequence>
<evidence type="ECO:0000256" key="1">
    <source>
        <dbReference type="SAM" id="MobiDB-lite"/>
    </source>
</evidence>
<name>A0A6J4HXM2_9ACTN</name>
<dbReference type="EMBL" id="CADCTI010000113">
    <property type="protein sequence ID" value="CAA9235826.1"/>
    <property type="molecule type" value="Genomic_DNA"/>
</dbReference>